<reference evidence="4" key="1">
    <citation type="submission" date="2022-07" db="EMBL/GenBank/DDBJ databases">
        <authorList>
            <person name="Macas J."/>
            <person name="Novak P."/>
            <person name="Neumann P."/>
        </authorList>
    </citation>
    <scope>NUCLEOTIDE SEQUENCE</scope>
</reference>
<dbReference type="Gene3D" id="3.30.559.10">
    <property type="entry name" value="Chloramphenicol acetyltransferase-like domain"/>
    <property type="match status" value="2"/>
</dbReference>
<protein>
    <submittedName>
        <fullName evidence="4">Uncharacterized protein</fullName>
    </submittedName>
</protein>
<keyword evidence="3" id="KW-0012">Acyltransferase</keyword>
<evidence type="ECO:0000313" key="4">
    <source>
        <dbReference type="EMBL" id="CAH9057713.1"/>
    </source>
</evidence>
<keyword evidence="2" id="KW-0808">Transferase</keyword>
<dbReference type="PANTHER" id="PTHR31623:SF28">
    <property type="entry name" value="BAHD ACYLTRANSFERASE"/>
    <property type="match status" value="1"/>
</dbReference>
<evidence type="ECO:0000256" key="3">
    <source>
        <dbReference type="ARBA" id="ARBA00023315"/>
    </source>
</evidence>
<sequence>MMNNEMALKVEVYEKENVKPLYPTPESLSTYKLSLLDQFAGVFYIPIVFFYAHSAASPPHDYDRLKLSLSKALSLCYPLAGRQKDDLTVVCNDAGADFFRANVTNCDLPELLRHPRLDLLRQLLPCNPYPSEFDSSQPLLSVQVNSFRRGGTAVAICLWHGLADAAGLVGFLKTWSRFNLGEVRLDDDANHDDGSFVVDATPIYSPENLAFPGQPALLSSEVAQRRRVHKTHIGKRFVFSKKEIEHIKDEMQMINMPSFQSRRPTRVEALSAFIWAAVIRATLRVTPNLKTHVLVNAVDVRRRIDPPFPPNCLGNINQMAIAKWATDAGRGAITAQAVIGSVREAIMKVNDGYVRKKGGRYLTEIMRATRVNNPTESNKIEEEEMRILSISTWFKFECLKIDFGWGKPRWMGLGMSLADLALFWDGEDEGIEVWVGLPRPIMNHLDQDPDFTSHVAFSQIIWDPQL</sequence>
<dbReference type="EMBL" id="CAMAPF010000007">
    <property type="protein sequence ID" value="CAH9057713.1"/>
    <property type="molecule type" value="Genomic_DNA"/>
</dbReference>
<dbReference type="AlphaFoldDB" id="A0AAV0BYU9"/>
<comment type="similarity">
    <text evidence="1">Belongs to the plant acyltransferase family.</text>
</comment>
<proteinExistence type="inferred from homology"/>
<dbReference type="PANTHER" id="PTHR31623">
    <property type="entry name" value="F21J9.9"/>
    <property type="match status" value="1"/>
</dbReference>
<accession>A0AAV0BYU9</accession>
<dbReference type="Pfam" id="PF02458">
    <property type="entry name" value="Transferase"/>
    <property type="match status" value="1"/>
</dbReference>
<organism evidence="4 5">
    <name type="scientific">Cuscuta epithymum</name>
    <dbReference type="NCBI Taxonomy" id="186058"/>
    <lineage>
        <taxon>Eukaryota</taxon>
        <taxon>Viridiplantae</taxon>
        <taxon>Streptophyta</taxon>
        <taxon>Embryophyta</taxon>
        <taxon>Tracheophyta</taxon>
        <taxon>Spermatophyta</taxon>
        <taxon>Magnoliopsida</taxon>
        <taxon>eudicotyledons</taxon>
        <taxon>Gunneridae</taxon>
        <taxon>Pentapetalae</taxon>
        <taxon>asterids</taxon>
        <taxon>lamiids</taxon>
        <taxon>Solanales</taxon>
        <taxon>Convolvulaceae</taxon>
        <taxon>Cuscuteae</taxon>
        <taxon>Cuscuta</taxon>
        <taxon>Cuscuta subgen. Cuscuta</taxon>
    </lineage>
</organism>
<evidence type="ECO:0000256" key="2">
    <source>
        <dbReference type="ARBA" id="ARBA00022679"/>
    </source>
</evidence>
<keyword evidence="5" id="KW-1185">Reference proteome</keyword>
<dbReference type="Proteomes" id="UP001152523">
    <property type="component" value="Unassembled WGS sequence"/>
</dbReference>
<comment type="caution">
    <text evidence="4">The sequence shown here is derived from an EMBL/GenBank/DDBJ whole genome shotgun (WGS) entry which is preliminary data.</text>
</comment>
<evidence type="ECO:0000256" key="1">
    <source>
        <dbReference type="ARBA" id="ARBA00009861"/>
    </source>
</evidence>
<gene>
    <name evidence="4" type="ORF">CEPIT_LOCUS1148</name>
</gene>
<name>A0AAV0BYU9_9ASTE</name>
<dbReference type="InterPro" id="IPR023213">
    <property type="entry name" value="CAT-like_dom_sf"/>
</dbReference>
<dbReference type="GO" id="GO:0016746">
    <property type="term" value="F:acyltransferase activity"/>
    <property type="evidence" value="ECO:0007669"/>
    <property type="project" value="UniProtKB-KW"/>
</dbReference>
<evidence type="ECO:0000313" key="5">
    <source>
        <dbReference type="Proteomes" id="UP001152523"/>
    </source>
</evidence>